<dbReference type="OrthoDB" id="6199301at2"/>
<proteinExistence type="predicted"/>
<dbReference type="AlphaFoldDB" id="A0A369WUM9"/>
<comment type="caution">
    <text evidence="2">The sequence shown here is derived from an EMBL/GenBank/DDBJ whole genome shotgun (WGS) entry which is preliminary data.</text>
</comment>
<feature type="compositionally biased region" description="Basic and acidic residues" evidence="1">
    <location>
        <begin position="198"/>
        <end position="209"/>
    </location>
</feature>
<dbReference type="Gene3D" id="3.30.310.170">
    <property type="entry name" value="Outer membrane protein assembly factor BamC"/>
    <property type="match status" value="1"/>
</dbReference>
<dbReference type="RefSeq" id="WP_114693848.1">
    <property type="nucleotide sequence ID" value="NZ_QQOH01000001.1"/>
</dbReference>
<evidence type="ECO:0000313" key="3">
    <source>
        <dbReference type="Proteomes" id="UP000253769"/>
    </source>
</evidence>
<sequence length="458" mass="51081">MHSLNRVVLAASFVALSGCETLTNNFLYGGEDAVIRDRGQDYEKSEIAAPLVVPSHLDSERIQNTLEIPDIGTAAVATDDEFEIPRPDFFIAEAGNEKVNLAREGQQRLIVVNEPIGQVWTKVQDFWGYNDQAIAISDPRQGMMETAWIDSGGEEPGFFSRMVARLTFSDVEEGPTRDKLRVYLRPDLEDQNKTSIRLDHLRTSTREAEEPADWSGKSKSVSYQSEVMYDLLHYLSKNTIEATASAERARRAQQGRVFIGRDSRGKPVLKMTVPVDQAWDMLESSLLSADVDVGSFDRSLGKYYITYSSSAALLDESEDDVGFLDWLHGNREDIKISSEVLATALGAEEDPNEGPRYSSKPEVELADNPDLEQQRLAAQDGYKIWLGDRIIYVFGNGDQGGDVDPETGELVYTGRYQVAMTRRSSGVYVSLLTDKGIPAPVGVAEELFWKLRDQMQPN</sequence>
<dbReference type="PROSITE" id="PS51257">
    <property type="entry name" value="PROKAR_LIPOPROTEIN"/>
    <property type="match status" value="1"/>
</dbReference>
<dbReference type="Pfam" id="PF06804">
    <property type="entry name" value="Lipoprotein_18"/>
    <property type="match status" value="1"/>
</dbReference>
<dbReference type="InterPro" id="IPR042268">
    <property type="entry name" value="BamC_C"/>
</dbReference>
<feature type="region of interest" description="Disordered" evidence="1">
    <location>
        <begin position="198"/>
        <end position="217"/>
    </location>
</feature>
<accession>A0A369WUM9</accession>
<protein>
    <submittedName>
        <fullName evidence="2">Outer membrane protein assembly factor BamC</fullName>
    </submittedName>
</protein>
<evidence type="ECO:0000313" key="2">
    <source>
        <dbReference type="EMBL" id="RDE24264.1"/>
    </source>
</evidence>
<organism evidence="2 3">
    <name type="scientific">Motiliproteus coralliicola</name>
    <dbReference type="NCBI Taxonomy" id="2283196"/>
    <lineage>
        <taxon>Bacteria</taxon>
        <taxon>Pseudomonadati</taxon>
        <taxon>Pseudomonadota</taxon>
        <taxon>Gammaproteobacteria</taxon>
        <taxon>Oceanospirillales</taxon>
        <taxon>Oceanospirillaceae</taxon>
        <taxon>Motiliproteus</taxon>
    </lineage>
</organism>
<reference evidence="2 3" key="1">
    <citation type="submission" date="2018-07" db="EMBL/GenBank/DDBJ databases">
        <title>Motiliproteus coralliicola sp. nov., a bacterium isolated from Coral.</title>
        <authorList>
            <person name="Wang G."/>
        </authorList>
    </citation>
    <scope>NUCLEOTIDE SEQUENCE [LARGE SCALE GENOMIC DNA]</scope>
    <source>
        <strain evidence="2 3">C34</strain>
    </source>
</reference>
<gene>
    <name evidence="2" type="ORF">DV711_01345</name>
</gene>
<name>A0A369WUM9_9GAMM</name>
<evidence type="ECO:0000256" key="1">
    <source>
        <dbReference type="SAM" id="MobiDB-lite"/>
    </source>
</evidence>
<dbReference type="InterPro" id="IPR010653">
    <property type="entry name" value="NlpB/DapX"/>
</dbReference>
<dbReference type="EMBL" id="QQOH01000001">
    <property type="protein sequence ID" value="RDE24264.1"/>
    <property type="molecule type" value="Genomic_DNA"/>
</dbReference>
<dbReference type="Proteomes" id="UP000253769">
    <property type="component" value="Unassembled WGS sequence"/>
</dbReference>
<keyword evidence="3" id="KW-1185">Reference proteome</keyword>